<dbReference type="EMBL" id="JEMC01004049">
    <property type="protein sequence ID" value="KYF76272.1"/>
    <property type="molecule type" value="Genomic_DNA"/>
</dbReference>
<protein>
    <recommendedName>
        <fullName evidence="4">ThuA-like domain-containing protein</fullName>
    </recommendedName>
</protein>
<feature type="region of interest" description="Disordered" evidence="1">
    <location>
        <begin position="121"/>
        <end position="142"/>
    </location>
</feature>
<comment type="caution">
    <text evidence="2">The sequence shown here is derived from an EMBL/GenBank/DDBJ whole genome shotgun (WGS) entry which is preliminary data.</text>
</comment>
<evidence type="ECO:0008006" key="4">
    <source>
        <dbReference type="Google" id="ProtNLM"/>
    </source>
</evidence>
<name>A0A150R7P9_SORCE</name>
<proteinExistence type="predicted"/>
<evidence type="ECO:0000313" key="2">
    <source>
        <dbReference type="EMBL" id="KYF76272.1"/>
    </source>
</evidence>
<organism evidence="2 3">
    <name type="scientific">Sorangium cellulosum</name>
    <name type="common">Polyangium cellulosum</name>
    <dbReference type="NCBI Taxonomy" id="56"/>
    <lineage>
        <taxon>Bacteria</taxon>
        <taxon>Pseudomonadati</taxon>
        <taxon>Myxococcota</taxon>
        <taxon>Polyangia</taxon>
        <taxon>Polyangiales</taxon>
        <taxon>Polyangiaceae</taxon>
        <taxon>Sorangium</taxon>
    </lineage>
</organism>
<evidence type="ECO:0000256" key="1">
    <source>
        <dbReference type="SAM" id="MobiDB-lite"/>
    </source>
</evidence>
<sequence>MDDRYNTMFEFRRVFYPEFEWAASPRSYQQGIAGVLELILRTWAPFQQFAEEVTGQPVPLFQGIDQAGYPLPLDERVLADADTLLVFGTEILRAQMEPAPEEIEAVRRFLAREGTCLVVGPHHDIGRSDDPEEREKEFHHHGDVATPRRQRFGGYARALLKGLGVPVENRWGLRSAVVPGTRDVTPLSVLRDLDTRGFLEGVTVFNYHPHLPHYAVTTDDPRSVRVLATRPIDMTRPPHPFTEAGNREFNAVVWVPPGGDRAGDVLVADSTLFSSLYGVTDSLKQFWRNIVRGGGAQ</sequence>
<evidence type="ECO:0000313" key="3">
    <source>
        <dbReference type="Proteomes" id="UP000075515"/>
    </source>
</evidence>
<dbReference type="Proteomes" id="UP000075515">
    <property type="component" value="Unassembled WGS sequence"/>
</dbReference>
<dbReference type="AlphaFoldDB" id="A0A150R7P9"/>
<gene>
    <name evidence="2" type="ORF">BE18_26040</name>
</gene>
<accession>A0A150R7P9</accession>
<reference evidence="2 3" key="1">
    <citation type="submission" date="2014-02" db="EMBL/GenBank/DDBJ databases">
        <title>The small core and large imbalanced accessory genome model reveals a collaborative survival strategy of Sorangium cellulosum strains in nature.</title>
        <authorList>
            <person name="Han K."/>
            <person name="Peng R."/>
            <person name="Blom J."/>
            <person name="Li Y.-Z."/>
        </authorList>
    </citation>
    <scope>NUCLEOTIDE SEQUENCE [LARGE SCALE GENOMIC DNA]</scope>
    <source>
        <strain evidence="2 3">So0149</strain>
    </source>
</reference>